<feature type="compositionally biased region" description="Basic and acidic residues" evidence="1">
    <location>
        <begin position="1"/>
        <end position="12"/>
    </location>
</feature>
<gene>
    <name evidence="3" type="ORF">TKK_000355</name>
</gene>
<protein>
    <recommendedName>
        <fullName evidence="2">DUF7041 domain-containing protein</fullName>
    </recommendedName>
</protein>
<feature type="region of interest" description="Disordered" evidence="1">
    <location>
        <begin position="1126"/>
        <end position="1151"/>
    </location>
</feature>
<dbReference type="AlphaFoldDB" id="A0ABD2XSX8"/>
<feature type="compositionally biased region" description="Basic and acidic residues" evidence="1">
    <location>
        <begin position="1134"/>
        <end position="1151"/>
    </location>
</feature>
<dbReference type="Pfam" id="PF23055">
    <property type="entry name" value="DUF7041"/>
    <property type="match status" value="1"/>
</dbReference>
<sequence length="1151" mass="131677">MADSESTVRDDDPPPTQSSVASEDFDEFRREMIERVESLFASFSSQVAEGRREQPAATADLSALNSILREAPKSEIRFRPFWKSAPAMWFSTLEEQFASRKIVSERDKYLKTICNLDEDIVRDLSSTISAASPRSRYKVLKDTLVRRFSISDSEKLRNIVGNVNMGSRTPSEFLDFLVSSGGSVLGREAILRIWRETIPANICVFLDSDINPQNEVENVRKADQIHASLKRDGERVPCYSVAAVDTRSKSDEMIRIESLEKKLDLVLDRMESRGGDRDFRSRRSSGNHRNNRDSRVPRPKHWLARPVNFGIKAANSLPIKVYGTKELKLKFSDDMHFNWTFLVADVPYCIFGGDMLKFFHLLPDLRSQALVDASGRVVCRGSTIRVDSLDIATLKLTIDPKSSPYSFLFSKYPDVTGLEPPRPISGSEVFHYIETEGKPIAQKARRLAQPKLVAAKEEFSRLWIMGAYGALIEAVRGQREIAREPDWASDLLRTELCLEEFRASIEERIKKGLNSQNRKHLHDGVNVAATAVDFRLPALFYNGSPIKSFRLDNIRGHLRREQLERMITDAGIGDFTLSAIKYNVRYYQKDNKNYSIVSVKDIFKEKGDVLDSCITPTNPKDFIEGHKYFILWRDCGSECTPEDLCCTENLKPAYIISLGINEEDAEKNYENRPKRFKMSKITTSSESSQENIEKEELTSKRLPLQELVINNKSPKDIFMKENLPIRTNSINVSSNKSVENEQTILDSESDSVADNFNNEPVNRIESQTSNKARLAAAFPNNHLQREPLPDSNTSESNKTRELVAPSSIKFSLPNRSRSRHNSPSRISQASQNDVYNSPGSNEDNQEIRIRNEQQLDPLNINDRNHFANPMYNSPGGNDGNYENGKRDQPPLDPVYLNDGNHFANPMYNSPGGNDGNYENRNRDEPLLDPVYVNDGNHENGYGPVINPPRVNGDNYGHHENGHDPAFGIHDNDEIPERDRPLDPADPYGFLKHYHERTYARFVRNNCVFEPAYQEEREWYSRIGEEEKETYIGCGIKTDTSNCELAKKRTDTLFLRDIARFIWRKKLDNRALQLLNGQVELGGNRSPKQLVQPRLLEHYYRLYNDFLNTSPLYRNLSQYKKDEKLGEANSTLTDTMRDARRDTKLKMRTERH</sequence>
<evidence type="ECO:0000313" key="4">
    <source>
        <dbReference type="Proteomes" id="UP001627154"/>
    </source>
</evidence>
<keyword evidence="4" id="KW-1185">Reference proteome</keyword>
<evidence type="ECO:0000256" key="1">
    <source>
        <dbReference type="SAM" id="MobiDB-lite"/>
    </source>
</evidence>
<accession>A0ABD2XSX8</accession>
<feature type="region of interest" description="Disordered" evidence="1">
    <location>
        <begin position="677"/>
        <end position="697"/>
    </location>
</feature>
<dbReference type="PANTHER" id="PTHR33327">
    <property type="entry name" value="ENDONUCLEASE"/>
    <property type="match status" value="1"/>
</dbReference>
<proteinExistence type="predicted"/>
<feature type="compositionally biased region" description="Polar residues" evidence="1">
    <location>
        <begin position="745"/>
        <end position="771"/>
    </location>
</feature>
<feature type="region of interest" description="Disordered" evidence="1">
    <location>
        <begin position="745"/>
        <end position="893"/>
    </location>
</feature>
<feature type="region of interest" description="Disordered" evidence="1">
    <location>
        <begin position="1"/>
        <end position="24"/>
    </location>
</feature>
<name>A0ABD2XSX8_9HYME</name>
<dbReference type="Proteomes" id="UP001627154">
    <property type="component" value="Unassembled WGS sequence"/>
</dbReference>
<feature type="domain" description="DUF7041" evidence="2">
    <location>
        <begin position="79"/>
        <end position="159"/>
    </location>
</feature>
<feature type="region of interest" description="Disordered" evidence="1">
    <location>
        <begin position="274"/>
        <end position="298"/>
    </location>
</feature>
<dbReference type="InterPro" id="IPR055469">
    <property type="entry name" value="DUF7041"/>
</dbReference>
<dbReference type="PANTHER" id="PTHR33327:SF3">
    <property type="entry name" value="RNA-DIRECTED DNA POLYMERASE"/>
    <property type="match status" value="1"/>
</dbReference>
<dbReference type="EMBL" id="JBJJXI010000003">
    <property type="protein sequence ID" value="KAL3407681.1"/>
    <property type="molecule type" value="Genomic_DNA"/>
</dbReference>
<comment type="caution">
    <text evidence="3">The sequence shown here is derived from an EMBL/GenBank/DDBJ whole genome shotgun (WGS) entry which is preliminary data.</text>
</comment>
<evidence type="ECO:0000259" key="2">
    <source>
        <dbReference type="Pfam" id="PF23055"/>
    </source>
</evidence>
<feature type="compositionally biased region" description="Polar residues" evidence="1">
    <location>
        <begin position="680"/>
        <end position="690"/>
    </location>
</feature>
<organism evidence="3 4">
    <name type="scientific">Trichogramma kaykai</name>
    <dbReference type="NCBI Taxonomy" id="54128"/>
    <lineage>
        <taxon>Eukaryota</taxon>
        <taxon>Metazoa</taxon>
        <taxon>Ecdysozoa</taxon>
        <taxon>Arthropoda</taxon>
        <taxon>Hexapoda</taxon>
        <taxon>Insecta</taxon>
        <taxon>Pterygota</taxon>
        <taxon>Neoptera</taxon>
        <taxon>Endopterygota</taxon>
        <taxon>Hymenoptera</taxon>
        <taxon>Apocrita</taxon>
        <taxon>Proctotrupomorpha</taxon>
        <taxon>Chalcidoidea</taxon>
        <taxon>Trichogrammatidae</taxon>
        <taxon>Trichogramma</taxon>
    </lineage>
</organism>
<evidence type="ECO:0000313" key="3">
    <source>
        <dbReference type="EMBL" id="KAL3407681.1"/>
    </source>
</evidence>
<reference evidence="3 4" key="1">
    <citation type="journal article" date="2024" name="bioRxiv">
        <title>A reference genome for Trichogramma kaykai: A tiny desert-dwelling parasitoid wasp with competing sex-ratio distorters.</title>
        <authorList>
            <person name="Culotta J."/>
            <person name="Lindsey A.R."/>
        </authorList>
    </citation>
    <scope>NUCLEOTIDE SEQUENCE [LARGE SCALE GENOMIC DNA]</scope>
    <source>
        <strain evidence="3 4">KSX58</strain>
    </source>
</reference>
<feature type="compositionally biased region" description="Polar residues" evidence="1">
    <location>
        <begin position="828"/>
        <end position="842"/>
    </location>
</feature>